<name>A0A0X8G887_9FLAO</name>
<protein>
    <recommendedName>
        <fullName evidence="5">P pilus assembly/Cpx signaling pathway, periplasmic inhibitor/zinc-resistance associated protein</fullName>
    </recommendedName>
</protein>
<evidence type="ECO:0008006" key="5">
    <source>
        <dbReference type="Google" id="ProtNLM"/>
    </source>
</evidence>
<dbReference type="RefSeq" id="WP_068210394.1">
    <property type="nucleotide sequence ID" value="NZ_CP013355.1"/>
</dbReference>
<organism evidence="3 4">
    <name type="scientific">Lutibacter profundi</name>
    <dbReference type="NCBI Taxonomy" id="1622118"/>
    <lineage>
        <taxon>Bacteria</taxon>
        <taxon>Pseudomonadati</taxon>
        <taxon>Bacteroidota</taxon>
        <taxon>Flavobacteriia</taxon>
        <taxon>Flavobacteriales</taxon>
        <taxon>Flavobacteriaceae</taxon>
        <taxon>Lutibacter</taxon>
    </lineage>
</organism>
<dbReference type="OrthoDB" id="956918at2"/>
<accession>A0A0X8G887</accession>
<dbReference type="KEGG" id="lut:Lupro_11430"/>
<sequence length="150" mass="17349">MKKLVGLLVIIIALSNSINAQGNGKRANQNFTPEQIATLQTKRMTMLLNLSQEQQTAIVNLQKNQAMVRQAMRKSMLERKLNGKTLSSDELFQLQSSRLDRMQQHKIAMQKILNQEQFSKWQTMRKGKMMSKQGCNNPQRKGQQKFKRQS</sequence>
<evidence type="ECO:0000313" key="3">
    <source>
        <dbReference type="EMBL" id="AMC11838.1"/>
    </source>
</evidence>
<reference evidence="3 4" key="2">
    <citation type="journal article" date="2016" name="Int. J. Syst. Evol. Microbiol.">
        <title>Lutibacter profundi sp. nov., isolated from a deep-sea hydrothermal system on the Arctic Mid-Ocean Ridge and emended description of the genus Lutibacter.</title>
        <authorList>
            <person name="Le Moine Bauer S."/>
            <person name="Roalkvam I."/>
            <person name="Steen I.H."/>
            <person name="Dahle H."/>
        </authorList>
    </citation>
    <scope>NUCLEOTIDE SEQUENCE [LARGE SCALE GENOMIC DNA]</scope>
    <source>
        <strain evidence="3 4">LP1</strain>
    </source>
</reference>
<feature type="signal peptide" evidence="2">
    <location>
        <begin position="1"/>
        <end position="20"/>
    </location>
</feature>
<keyword evidence="2" id="KW-0732">Signal</keyword>
<evidence type="ECO:0000313" key="4">
    <source>
        <dbReference type="Proteomes" id="UP000059672"/>
    </source>
</evidence>
<proteinExistence type="predicted"/>
<dbReference type="Proteomes" id="UP000059672">
    <property type="component" value="Chromosome"/>
</dbReference>
<dbReference type="STRING" id="1622118.Lupro_11430"/>
<feature type="chain" id="PRO_5007066326" description="P pilus assembly/Cpx signaling pathway, periplasmic inhibitor/zinc-resistance associated protein" evidence="2">
    <location>
        <begin position="21"/>
        <end position="150"/>
    </location>
</feature>
<keyword evidence="4" id="KW-1185">Reference proteome</keyword>
<reference evidence="4" key="1">
    <citation type="submission" date="2015-12" db="EMBL/GenBank/DDBJ databases">
        <title>Complete genome sequence of Lutibacter profundus strain LP1.</title>
        <authorList>
            <person name="Wissuwa J."/>
            <person name="Le Moine Bauer S."/>
            <person name="Stokke R."/>
            <person name="Dahle H."/>
            <person name="Steen I.H."/>
        </authorList>
    </citation>
    <scope>NUCLEOTIDE SEQUENCE [LARGE SCALE GENOMIC DNA]</scope>
    <source>
        <strain evidence="4">LP1</strain>
    </source>
</reference>
<dbReference type="EMBL" id="CP013355">
    <property type="protein sequence ID" value="AMC11838.1"/>
    <property type="molecule type" value="Genomic_DNA"/>
</dbReference>
<evidence type="ECO:0000256" key="1">
    <source>
        <dbReference type="SAM" id="MobiDB-lite"/>
    </source>
</evidence>
<evidence type="ECO:0000256" key="2">
    <source>
        <dbReference type="SAM" id="SignalP"/>
    </source>
</evidence>
<dbReference type="AlphaFoldDB" id="A0A0X8G887"/>
<feature type="region of interest" description="Disordered" evidence="1">
    <location>
        <begin position="127"/>
        <end position="150"/>
    </location>
</feature>
<gene>
    <name evidence="3" type="ORF">Lupro_11430</name>
</gene>